<accession>A0A3M8BKC3</accession>
<dbReference type="GO" id="GO:0016020">
    <property type="term" value="C:membrane"/>
    <property type="evidence" value="ECO:0007669"/>
    <property type="project" value="UniProtKB-SubCell"/>
</dbReference>
<dbReference type="Proteomes" id="UP000282028">
    <property type="component" value="Unassembled WGS sequence"/>
</dbReference>
<dbReference type="InterPro" id="IPR050206">
    <property type="entry name" value="FtsK/SpoIIIE/SftA"/>
</dbReference>
<evidence type="ECO:0000256" key="4">
    <source>
        <dbReference type="PROSITE-ProRule" id="PRU00289"/>
    </source>
</evidence>
<organism evidence="6 7">
    <name type="scientific">Brevibacillus invocatus</name>
    <dbReference type="NCBI Taxonomy" id="173959"/>
    <lineage>
        <taxon>Bacteria</taxon>
        <taxon>Bacillati</taxon>
        <taxon>Bacillota</taxon>
        <taxon>Bacilli</taxon>
        <taxon>Bacillales</taxon>
        <taxon>Paenibacillaceae</taxon>
        <taxon>Brevibacillus</taxon>
    </lineage>
</organism>
<evidence type="ECO:0000256" key="1">
    <source>
        <dbReference type="ARBA" id="ARBA00004141"/>
    </source>
</evidence>
<dbReference type="PROSITE" id="PS50901">
    <property type="entry name" value="FTSK"/>
    <property type="match status" value="1"/>
</dbReference>
<dbReference type="Pfam" id="PF01580">
    <property type="entry name" value="FtsK_SpoIIIE"/>
    <property type="match status" value="1"/>
</dbReference>
<comment type="subcellular location">
    <subcellularLocation>
        <location evidence="1">Membrane</location>
        <topology evidence="1">Multi-pass membrane protein</topology>
    </subcellularLocation>
</comment>
<dbReference type="SUPFAM" id="SSF52540">
    <property type="entry name" value="P-loop containing nucleoside triphosphate hydrolases"/>
    <property type="match status" value="1"/>
</dbReference>
<evidence type="ECO:0000259" key="5">
    <source>
        <dbReference type="PROSITE" id="PS50901"/>
    </source>
</evidence>
<dbReference type="PANTHER" id="PTHR22683">
    <property type="entry name" value="SPORULATION PROTEIN RELATED"/>
    <property type="match status" value="1"/>
</dbReference>
<evidence type="ECO:0000256" key="3">
    <source>
        <dbReference type="ARBA" id="ARBA00022840"/>
    </source>
</evidence>
<evidence type="ECO:0000256" key="2">
    <source>
        <dbReference type="ARBA" id="ARBA00022741"/>
    </source>
</evidence>
<keyword evidence="2 4" id="KW-0547">Nucleotide-binding</keyword>
<dbReference type="AlphaFoldDB" id="A0A3M8BKC3"/>
<evidence type="ECO:0000313" key="6">
    <source>
        <dbReference type="EMBL" id="RNB63806.1"/>
    </source>
</evidence>
<feature type="domain" description="FtsK" evidence="5">
    <location>
        <begin position="14"/>
        <end position="213"/>
    </location>
</feature>
<comment type="caution">
    <text evidence="6">The sequence shown here is derived from an EMBL/GenBank/DDBJ whole genome shotgun (WGS) entry which is preliminary data.</text>
</comment>
<dbReference type="GO" id="GO:0003677">
    <property type="term" value="F:DNA binding"/>
    <property type="evidence" value="ECO:0007669"/>
    <property type="project" value="InterPro"/>
</dbReference>
<dbReference type="InterPro" id="IPR027417">
    <property type="entry name" value="P-loop_NTPase"/>
</dbReference>
<dbReference type="InterPro" id="IPR002543">
    <property type="entry name" value="FtsK_dom"/>
</dbReference>
<gene>
    <name evidence="6" type="ORF">EDM52_24165</name>
</gene>
<dbReference type="CDD" id="cd01127">
    <property type="entry name" value="TrwB_TraG_TraD_VirD4"/>
    <property type="match status" value="1"/>
</dbReference>
<dbReference type="OrthoDB" id="9807790at2"/>
<sequence>MNMSFVLGIKEIDGELLYLNLGGAFSGLEQHAPHTLIAGATGSGKSVLLQNLILDICATNSKDMARVYLIDPKFGVDYQHLEELPHLSEGIIIDQDKAISTLEFLVEEMDRRYLLFRDQKVNSLKDYNAKTEENDRLPLLFLVHDEFAEWMLIDTYKQAVSSIVQRLGVKARAAGIHLIFAAQRPDANVLPVQLRDNLGNRLILRVESEGTSQISLGEKGAERLLGKGHLAARLQGESGLIFAQVPFLSTDELIKVTQLIANN</sequence>
<dbReference type="RefSeq" id="WP_122911437.1">
    <property type="nucleotide sequence ID" value="NZ_CBCSBE010000076.1"/>
</dbReference>
<dbReference type="EMBL" id="RHHR01000093">
    <property type="protein sequence ID" value="RNB63806.1"/>
    <property type="molecule type" value="Genomic_DNA"/>
</dbReference>
<name>A0A3M8BKC3_9BACL</name>
<dbReference type="Gene3D" id="3.40.50.300">
    <property type="entry name" value="P-loop containing nucleotide triphosphate hydrolases"/>
    <property type="match status" value="1"/>
</dbReference>
<dbReference type="GO" id="GO:0005524">
    <property type="term" value="F:ATP binding"/>
    <property type="evidence" value="ECO:0007669"/>
    <property type="project" value="UniProtKB-UniRule"/>
</dbReference>
<dbReference type="PANTHER" id="PTHR22683:SF41">
    <property type="entry name" value="DNA TRANSLOCASE FTSK"/>
    <property type="match status" value="1"/>
</dbReference>
<evidence type="ECO:0000313" key="7">
    <source>
        <dbReference type="Proteomes" id="UP000282028"/>
    </source>
</evidence>
<reference evidence="6 7" key="1">
    <citation type="submission" date="2018-10" db="EMBL/GenBank/DDBJ databases">
        <title>Phylogenomics of Brevibacillus.</title>
        <authorList>
            <person name="Dunlap C."/>
        </authorList>
    </citation>
    <scope>NUCLEOTIDE SEQUENCE [LARGE SCALE GENOMIC DNA]</scope>
    <source>
        <strain evidence="6 7">JCM 12215</strain>
    </source>
</reference>
<feature type="binding site" evidence="4">
    <location>
        <begin position="39"/>
        <end position="46"/>
    </location>
    <ligand>
        <name>ATP</name>
        <dbReference type="ChEBI" id="CHEBI:30616"/>
    </ligand>
</feature>
<keyword evidence="3 4" id="KW-0067">ATP-binding</keyword>
<protein>
    <submittedName>
        <fullName evidence="6">DNA translocase FtsK</fullName>
    </submittedName>
</protein>
<proteinExistence type="predicted"/>
<keyword evidence="7" id="KW-1185">Reference proteome</keyword>